<dbReference type="Proteomes" id="UP000266841">
    <property type="component" value="Unassembled WGS sequence"/>
</dbReference>
<dbReference type="PANTHER" id="PTHR21212:SF0">
    <property type="entry name" value="SEIPIN"/>
    <property type="match status" value="1"/>
</dbReference>
<reference evidence="8 9" key="1">
    <citation type="journal article" date="2012" name="Genome Biol.">
        <title>Genome and low-iron response of an oceanic diatom adapted to chronic iron limitation.</title>
        <authorList>
            <person name="Lommer M."/>
            <person name="Specht M."/>
            <person name="Roy A.S."/>
            <person name="Kraemer L."/>
            <person name="Andreson R."/>
            <person name="Gutowska M.A."/>
            <person name="Wolf J."/>
            <person name="Bergner S.V."/>
            <person name="Schilhabel M.B."/>
            <person name="Klostermeier U.C."/>
            <person name="Beiko R.G."/>
            <person name="Rosenstiel P."/>
            <person name="Hippler M."/>
            <person name="Laroche J."/>
        </authorList>
    </citation>
    <scope>NUCLEOTIDE SEQUENCE [LARGE SCALE GENOMIC DNA]</scope>
    <source>
        <strain evidence="8 9">CCMP1005</strain>
    </source>
</reference>
<dbReference type="AlphaFoldDB" id="K0RTV9"/>
<dbReference type="GO" id="GO:0140042">
    <property type="term" value="P:lipid droplet formation"/>
    <property type="evidence" value="ECO:0007669"/>
    <property type="project" value="UniProtKB-ARBA"/>
</dbReference>
<comment type="subcellular location">
    <subcellularLocation>
        <location evidence="1">Endoplasmic reticulum membrane</location>
        <topology evidence="1">Multi-pass membrane protein</topology>
    </subcellularLocation>
</comment>
<evidence type="ECO:0000256" key="1">
    <source>
        <dbReference type="ARBA" id="ARBA00004477"/>
    </source>
</evidence>
<evidence type="ECO:0000256" key="7">
    <source>
        <dbReference type="SAM" id="Phobius"/>
    </source>
</evidence>
<evidence type="ECO:0000256" key="4">
    <source>
        <dbReference type="ARBA" id="ARBA00022989"/>
    </source>
</evidence>
<keyword evidence="9" id="KW-1185">Reference proteome</keyword>
<evidence type="ECO:0000256" key="3">
    <source>
        <dbReference type="ARBA" id="ARBA00022824"/>
    </source>
</evidence>
<protein>
    <recommendedName>
        <fullName evidence="10">Seipin</fullName>
    </recommendedName>
</protein>
<keyword evidence="3" id="KW-0256">Endoplasmic reticulum</keyword>
<keyword evidence="4 7" id="KW-1133">Transmembrane helix</keyword>
<dbReference type="Pfam" id="PF06775">
    <property type="entry name" value="Seipin"/>
    <property type="match status" value="1"/>
</dbReference>
<keyword evidence="5" id="KW-0443">Lipid metabolism</keyword>
<dbReference type="PANTHER" id="PTHR21212">
    <property type="entry name" value="BERNARDINELLI-SEIP CONGENITAL LIPODYSTROPHY 2 HOMOLOG BSCL2 PROTEIN"/>
    <property type="match status" value="1"/>
</dbReference>
<evidence type="ECO:0000256" key="2">
    <source>
        <dbReference type="ARBA" id="ARBA00022692"/>
    </source>
</evidence>
<dbReference type="CDD" id="cd23995">
    <property type="entry name" value="Seipin_BSCL2_like"/>
    <property type="match status" value="1"/>
</dbReference>
<dbReference type="GO" id="GO:0005789">
    <property type="term" value="C:endoplasmic reticulum membrane"/>
    <property type="evidence" value="ECO:0007669"/>
    <property type="project" value="UniProtKB-SubCell"/>
</dbReference>
<dbReference type="EMBL" id="AGNL01044202">
    <property type="protein sequence ID" value="EJK50087.1"/>
    <property type="molecule type" value="Genomic_DNA"/>
</dbReference>
<dbReference type="OrthoDB" id="3990054at2759"/>
<keyword evidence="2 7" id="KW-0812">Transmembrane</keyword>
<feature type="transmembrane region" description="Helical" evidence="7">
    <location>
        <begin position="325"/>
        <end position="349"/>
    </location>
</feature>
<evidence type="ECO:0000256" key="6">
    <source>
        <dbReference type="ARBA" id="ARBA00023136"/>
    </source>
</evidence>
<accession>K0RTV9</accession>
<name>K0RTV9_THAOC</name>
<sequence length="505" mass="57047">MRSSESRFGQTAQSNFAHRIERAAAEQVKKQVLRAIGADEEDGDERPTSPALAPDLTGALHDFITFSLMPLLLYTAKLCALLVLLLVMSISSYGLIWRQIMGGLEVRAFPVFFDYDNGDFPRGLVDIHSNKQAPWLYESGFSSSLSNYRNDSSLERPKNDSCSRNQVDESTRFEIEELNAVLEPDYKYFFELSLTLPESTANRDIGVFMISVELQSKDRTVLARSRQHSMLPYESPLVSTFRKITLLAPLMSGLLSETRTVHLICFDSYVEIDTQRPLQFIDVRLEVPYSASFPATSRTIQIHSAQVKFGKEMNKLQLLLRQWKYTFFVVGTITIFVCYIVAAVSMFGYRYQRKLSVDDRPYADFLDDNDDEDYMDANSQQGSMVGANIEILEEDEEGDANWEPIDPNNAVTDEDSVTHGIGSAVQFPMGKIAHNRKVKGHGSPFAAKETSCESMADLERKASREKEEKDLADMVLKGKSFLNYSVGWMPLVAPHEENSVRSTQE</sequence>
<feature type="transmembrane region" description="Helical" evidence="7">
    <location>
        <begin position="71"/>
        <end position="97"/>
    </location>
</feature>
<gene>
    <name evidence="8" type="ORF">THAOC_30978</name>
</gene>
<evidence type="ECO:0000313" key="8">
    <source>
        <dbReference type="EMBL" id="EJK50087.1"/>
    </source>
</evidence>
<keyword evidence="6 7" id="KW-0472">Membrane</keyword>
<dbReference type="eggNOG" id="KOG4200">
    <property type="taxonomic scope" value="Eukaryota"/>
</dbReference>
<dbReference type="GO" id="GO:0006629">
    <property type="term" value="P:lipid metabolic process"/>
    <property type="evidence" value="ECO:0007669"/>
    <property type="project" value="UniProtKB-KW"/>
</dbReference>
<evidence type="ECO:0000313" key="9">
    <source>
        <dbReference type="Proteomes" id="UP000266841"/>
    </source>
</evidence>
<evidence type="ECO:0000256" key="5">
    <source>
        <dbReference type="ARBA" id="ARBA00023098"/>
    </source>
</evidence>
<organism evidence="8 9">
    <name type="scientific">Thalassiosira oceanica</name>
    <name type="common">Marine diatom</name>
    <dbReference type="NCBI Taxonomy" id="159749"/>
    <lineage>
        <taxon>Eukaryota</taxon>
        <taxon>Sar</taxon>
        <taxon>Stramenopiles</taxon>
        <taxon>Ochrophyta</taxon>
        <taxon>Bacillariophyta</taxon>
        <taxon>Coscinodiscophyceae</taxon>
        <taxon>Thalassiosirophycidae</taxon>
        <taxon>Thalassiosirales</taxon>
        <taxon>Thalassiosiraceae</taxon>
        <taxon>Thalassiosira</taxon>
    </lineage>
</organism>
<evidence type="ECO:0008006" key="10">
    <source>
        <dbReference type="Google" id="ProtNLM"/>
    </source>
</evidence>
<dbReference type="InterPro" id="IPR009617">
    <property type="entry name" value="Seipin"/>
</dbReference>
<dbReference type="OMA" id="SCESMAD"/>
<proteinExistence type="predicted"/>
<comment type="caution">
    <text evidence="8">The sequence shown here is derived from an EMBL/GenBank/DDBJ whole genome shotgun (WGS) entry which is preliminary data.</text>
</comment>